<keyword evidence="3" id="KW-1185">Reference proteome</keyword>
<name>A0ABY6WL42_9BURK</name>
<feature type="compositionally biased region" description="Polar residues" evidence="1">
    <location>
        <begin position="117"/>
        <end position="129"/>
    </location>
</feature>
<evidence type="ECO:0000256" key="1">
    <source>
        <dbReference type="SAM" id="MobiDB-lite"/>
    </source>
</evidence>
<sequence length="129" mass="13316">MRTPARCAALPSGATWRTSSTQTESETRAAIATASATRACPTNSLLMWMLPIPALTNGIASVSFWQQTPTAPAATWARAIVTDLCALACGRTATPRADAALAMRATFASKASRSRSNDGVATSASESPA</sequence>
<comment type="caution">
    <text evidence="2">The sequence shown here is derived from an EMBL/GenBank/DDBJ whole genome shotgun (WGS) entry which is preliminary data.</text>
</comment>
<evidence type="ECO:0000313" key="3">
    <source>
        <dbReference type="Proteomes" id="UP000361468"/>
    </source>
</evidence>
<organism evidence="2 3">
    <name type="scientific">Pandoraea pnomenusa</name>
    <dbReference type="NCBI Taxonomy" id="93220"/>
    <lineage>
        <taxon>Bacteria</taxon>
        <taxon>Pseudomonadati</taxon>
        <taxon>Pseudomonadota</taxon>
        <taxon>Betaproteobacteria</taxon>
        <taxon>Burkholderiales</taxon>
        <taxon>Burkholderiaceae</taxon>
        <taxon>Pandoraea</taxon>
    </lineage>
</organism>
<dbReference type="Proteomes" id="UP000361468">
    <property type="component" value="Unassembled WGS sequence"/>
</dbReference>
<accession>A0ABY6WL42</accession>
<evidence type="ECO:0000313" key="2">
    <source>
        <dbReference type="EMBL" id="VVE68394.1"/>
    </source>
</evidence>
<reference evidence="2 3" key="1">
    <citation type="submission" date="2019-08" db="EMBL/GenBank/DDBJ databases">
        <authorList>
            <person name="Peeters C."/>
        </authorList>
    </citation>
    <scope>NUCLEOTIDE SEQUENCE [LARGE SCALE GENOMIC DNA]</scope>
    <source>
        <strain evidence="2 3">LMG 31119</strain>
    </source>
</reference>
<proteinExistence type="predicted"/>
<dbReference type="EMBL" id="CABPSO010000009">
    <property type="protein sequence ID" value="VVE68394.1"/>
    <property type="molecule type" value="Genomic_DNA"/>
</dbReference>
<gene>
    <name evidence="2" type="ORF">PPN31119_02911</name>
</gene>
<protein>
    <submittedName>
        <fullName evidence="2">Uncharacterized protein</fullName>
    </submittedName>
</protein>
<feature type="region of interest" description="Disordered" evidence="1">
    <location>
        <begin position="107"/>
        <end position="129"/>
    </location>
</feature>